<evidence type="ECO:0008006" key="3">
    <source>
        <dbReference type="Google" id="ProtNLM"/>
    </source>
</evidence>
<keyword evidence="2" id="KW-1185">Reference proteome</keyword>
<name>A0ABP1R9Z9_9HEXA</name>
<dbReference type="Gene3D" id="3.80.10.10">
    <property type="entry name" value="Ribonuclease Inhibitor"/>
    <property type="match status" value="1"/>
</dbReference>
<dbReference type="EMBL" id="CAXLJM020000062">
    <property type="protein sequence ID" value="CAL8120592.1"/>
    <property type="molecule type" value="Genomic_DNA"/>
</dbReference>
<comment type="caution">
    <text evidence="1">The sequence shown here is derived from an EMBL/GenBank/DDBJ whole genome shotgun (WGS) entry which is preliminary data.</text>
</comment>
<proteinExistence type="predicted"/>
<sequence length="442" mass="51151">METERMPFPMANVELVWQTIFEMLNDEDRICFANASPIWHGWVEKKLRPLLFAQVVPLLRPYVTADTLKDLRLVNSKCCNAIDNALASHPSNVWMDFEIAAQENKSIVPIQTLFTSSAEIFRFMDEMSLNTRKPFPSSSVAFVFEEGWDLVDMNYEADRIEDELWTACERLLERYGSFIKRVEFSNMFPTSINAYTVARFANCLSRMPNLKALVMVGDVEVTDRNVREYYYENNPLQLAHLESVTLNGIGQILTSCLLHYYCVPQKITRLSISGFLSSNLPHVVYRFGGLKVFKAKVHSHTFDWFADSGSMPPLREFYGCELLSVMWLRLFRSLQRFSQTLVKITLSGNFVVRKSECDMQMRLPNLKSLSFDTYHGSLDFLIQFTDLETLVIGEFYGAEFDGSLVAFNRIHVVDSNIWSLMPKLKTFRFREDTYKRPKALNV</sequence>
<gene>
    <name evidence="1" type="ORF">ODALV1_LOCUS19029</name>
</gene>
<organism evidence="1 2">
    <name type="scientific">Orchesella dallaii</name>
    <dbReference type="NCBI Taxonomy" id="48710"/>
    <lineage>
        <taxon>Eukaryota</taxon>
        <taxon>Metazoa</taxon>
        <taxon>Ecdysozoa</taxon>
        <taxon>Arthropoda</taxon>
        <taxon>Hexapoda</taxon>
        <taxon>Collembola</taxon>
        <taxon>Entomobryomorpha</taxon>
        <taxon>Entomobryoidea</taxon>
        <taxon>Orchesellidae</taxon>
        <taxon>Orchesellinae</taxon>
        <taxon>Orchesella</taxon>
    </lineage>
</organism>
<protein>
    <recommendedName>
        <fullName evidence="3">F-box domain-containing protein</fullName>
    </recommendedName>
</protein>
<evidence type="ECO:0000313" key="2">
    <source>
        <dbReference type="Proteomes" id="UP001642540"/>
    </source>
</evidence>
<dbReference type="SUPFAM" id="SSF52047">
    <property type="entry name" value="RNI-like"/>
    <property type="match status" value="1"/>
</dbReference>
<evidence type="ECO:0000313" key="1">
    <source>
        <dbReference type="EMBL" id="CAL8120592.1"/>
    </source>
</evidence>
<reference evidence="1 2" key="1">
    <citation type="submission" date="2024-08" db="EMBL/GenBank/DDBJ databases">
        <authorList>
            <person name="Cucini C."/>
            <person name="Frati F."/>
        </authorList>
    </citation>
    <scope>NUCLEOTIDE SEQUENCE [LARGE SCALE GENOMIC DNA]</scope>
</reference>
<dbReference type="InterPro" id="IPR032675">
    <property type="entry name" value="LRR_dom_sf"/>
</dbReference>
<dbReference type="Proteomes" id="UP001642540">
    <property type="component" value="Unassembled WGS sequence"/>
</dbReference>
<accession>A0ABP1R9Z9</accession>